<dbReference type="GO" id="GO:0003796">
    <property type="term" value="F:lysozyme activity"/>
    <property type="evidence" value="ECO:0007669"/>
    <property type="project" value="InterPro"/>
</dbReference>
<organism evidence="4 5">
    <name type="scientific">Senegalimassilia faecalis</name>
    <dbReference type="NCBI Taxonomy" id="2509433"/>
    <lineage>
        <taxon>Bacteria</taxon>
        <taxon>Bacillati</taxon>
        <taxon>Actinomycetota</taxon>
        <taxon>Coriobacteriia</taxon>
        <taxon>Coriobacteriales</taxon>
        <taxon>Coriobacteriaceae</taxon>
        <taxon>Senegalimassilia</taxon>
    </lineage>
</organism>
<dbReference type="RefSeq" id="WP_129424058.1">
    <property type="nucleotide sequence ID" value="NZ_DBFAJO010000034.1"/>
</dbReference>
<dbReference type="GO" id="GO:0016998">
    <property type="term" value="P:cell wall macromolecule catabolic process"/>
    <property type="evidence" value="ECO:0007669"/>
    <property type="project" value="InterPro"/>
</dbReference>
<keyword evidence="2 4" id="KW-0378">Hydrolase</keyword>
<dbReference type="EMBL" id="SDPW01000001">
    <property type="protein sequence ID" value="RXZ54062.1"/>
    <property type="molecule type" value="Genomic_DNA"/>
</dbReference>
<dbReference type="GO" id="GO:0009253">
    <property type="term" value="P:peptidoglycan catabolic process"/>
    <property type="evidence" value="ECO:0007669"/>
    <property type="project" value="InterPro"/>
</dbReference>
<evidence type="ECO:0000313" key="5">
    <source>
        <dbReference type="Proteomes" id="UP000293345"/>
    </source>
</evidence>
<dbReference type="PANTHER" id="PTHR34135">
    <property type="entry name" value="LYSOZYME"/>
    <property type="match status" value="1"/>
</dbReference>
<dbReference type="InterPro" id="IPR017853">
    <property type="entry name" value="GH"/>
</dbReference>
<dbReference type="Gene3D" id="3.20.20.80">
    <property type="entry name" value="Glycosidases"/>
    <property type="match status" value="1"/>
</dbReference>
<evidence type="ECO:0000256" key="3">
    <source>
        <dbReference type="ARBA" id="ARBA00023295"/>
    </source>
</evidence>
<proteinExistence type="inferred from homology"/>
<dbReference type="Pfam" id="PF01183">
    <property type="entry name" value="Glyco_hydro_25"/>
    <property type="match status" value="1"/>
</dbReference>
<evidence type="ECO:0000256" key="1">
    <source>
        <dbReference type="ARBA" id="ARBA00010646"/>
    </source>
</evidence>
<keyword evidence="5" id="KW-1185">Reference proteome</keyword>
<dbReference type="AlphaFoldDB" id="A0A4Q2K442"/>
<sequence>MTYTENGVQKSQVGIDVSELQGSINWPAVKNDGISFAFVRAGYRGTTEGGLFTDSMFEENLSNAAAAGLQVGTYFYSQATSVEEAQQEADLVLSLLNGRNLDLPIVFDHEQDTTTGARGNNVDRATLTAAARAFCERVEAAGYTSMIYGNKVDIARLNLSDLEGRLVWFAEYNANQPSGQFDFALWQYTNSGSVSGISTPVDLNLRFTDAL</sequence>
<dbReference type="SMART" id="SM00641">
    <property type="entry name" value="Glyco_25"/>
    <property type="match status" value="1"/>
</dbReference>
<protein>
    <submittedName>
        <fullName evidence="4">Glycoside hydrolase</fullName>
    </submittedName>
</protein>
<dbReference type="PROSITE" id="PS51904">
    <property type="entry name" value="GLYCOSYL_HYDROL_F25_2"/>
    <property type="match status" value="1"/>
</dbReference>
<dbReference type="PANTHER" id="PTHR34135:SF2">
    <property type="entry name" value="LYSOZYME"/>
    <property type="match status" value="1"/>
</dbReference>
<dbReference type="InterPro" id="IPR002053">
    <property type="entry name" value="Glyco_hydro_25"/>
</dbReference>
<dbReference type="Proteomes" id="UP000293345">
    <property type="component" value="Unassembled WGS sequence"/>
</dbReference>
<evidence type="ECO:0000313" key="4">
    <source>
        <dbReference type="EMBL" id="RXZ54062.1"/>
    </source>
</evidence>
<keyword evidence="3" id="KW-0326">Glycosidase</keyword>
<name>A0A4Q2K442_9ACTN</name>
<accession>A0A4Q2K442</accession>
<evidence type="ECO:0000256" key="2">
    <source>
        <dbReference type="ARBA" id="ARBA00022801"/>
    </source>
</evidence>
<dbReference type="GO" id="GO:0016052">
    <property type="term" value="P:carbohydrate catabolic process"/>
    <property type="evidence" value="ECO:0007669"/>
    <property type="project" value="TreeGrafter"/>
</dbReference>
<comment type="caution">
    <text evidence="4">The sequence shown here is derived from an EMBL/GenBank/DDBJ whole genome shotgun (WGS) entry which is preliminary data.</text>
</comment>
<dbReference type="CDD" id="cd06414">
    <property type="entry name" value="GH25_LytC-like"/>
    <property type="match status" value="1"/>
</dbReference>
<gene>
    <name evidence="4" type="ORF">ET524_05920</name>
</gene>
<dbReference type="OrthoDB" id="287365at2"/>
<comment type="similarity">
    <text evidence="1">Belongs to the glycosyl hydrolase 25 family.</text>
</comment>
<reference evidence="4 5" key="1">
    <citation type="submission" date="2019-01" db="EMBL/GenBank/DDBJ databases">
        <title>Senegalimassilia sp. nov. KGMB04484 isolated human feces.</title>
        <authorList>
            <person name="Han K.-I."/>
            <person name="Kim J.-S."/>
            <person name="Lee K.C."/>
            <person name="Suh M.K."/>
            <person name="Eom M.K."/>
            <person name="Lee J.H."/>
            <person name="Park S.-H."/>
            <person name="Kang S.W."/>
            <person name="Park J.-E."/>
            <person name="Oh B.S."/>
            <person name="Yu S.Y."/>
            <person name="Choi S.-H."/>
            <person name="Lee D.H."/>
            <person name="Yoon H."/>
            <person name="Kim B.-Y."/>
            <person name="Lee J.H."/>
            <person name="Lee J.-S."/>
        </authorList>
    </citation>
    <scope>NUCLEOTIDE SEQUENCE [LARGE SCALE GENOMIC DNA]</scope>
    <source>
        <strain evidence="4 5">KGMB04484</strain>
    </source>
</reference>
<dbReference type="InterPro" id="IPR018077">
    <property type="entry name" value="Glyco_hydro_fam25_subgr"/>
</dbReference>
<dbReference type="SUPFAM" id="SSF51445">
    <property type="entry name" value="(Trans)glycosidases"/>
    <property type="match status" value="1"/>
</dbReference>